<keyword evidence="7" id="KW-1185">Reference proteome</keyword>
<evidence type="ECO:0000259" key="5">
    <source>
        <dbReference type="PROSITE" id="PS50977"/>
    </source>
</evidence>
<dbReference type="EMBL" id="JAFHAP010000018">
    <property type="protein sequence ID" value="MBN2910929.1"/>
    <property type="molecule type" value="Genomic_DNA"/>
</dbReference>
<evidence type="ECO:0000313" key="7">
    <source>
        <dbReference type="Proteomes" id="UP001177120"/>
    </source>
</evidence>
<dbReference type="Pfam" id="PF00440">
    <property type="entry name" value="TetR_N"/>
    <property type="match status" value="1"/>
</dbReference>
<feature type="domain" description="HTH tetR-type" evidence="5">
    <location>
        <begin position="4"/>
        <end position="64"/>
    </location>
</feature>
<dbReference type="InterPro" id="IPR041479">
    <property type="entry name" value="TetR_CgmR_C"/>
</dbReference>
<dbReference type="RefSeq" id="WP_205497294.1">
    <property type="nucleotide sequence ID" value="NZ_JAFHAP010000018.1"/>
</dbReference>
<dbReference type="PANTHER" id="PTHR47506">
    <property type="entry name" value="TRANSCRIPTIONAL REGULATORY PROTEIN"/>
    <property type="match status" value="1"/>
</dbReference>
<evidence type="ECO:0000256" key="2">
    <source>
        <dbReference type="ARBA" id="ARBA00023125"/>
    </source>
</evidence>
<comment type="caution">
    <text evidence="6">The sequence shown here is derived from an EMBL/GenBank/DDBJ whole genome shotgun (WGS) entry which is preliminary data.</text>
</comment>
<dbReference type="PROSITE" id="PS50977">
    <property type="entry name" value="HTH_TETR_2"/>
    <property type="match status" value="1"/>
</dbReference>
<evidence type="ECO:0000256" key="3">
    <source>
        <dbReference type="ARBA" id="ARBA00023163"/>
    </source>
</evidence>
<dbReference type="Proteomes" id="UP001177120">
    <property type="component" value="Unassembled WGS sequence"/>
</dbReference>
<dbReference type="InterPro" id="IPR001647">
    <property type="entry name" value="HTH_TetR"/>
</dbReference>
<organism evidence="6 7">
    <name type="scientific">Polycladomyces zharkentensis</name>
    <dbReference type="NCBI Taxonomy" id="2807616"/>
    <lineage>
        <taxon>Bacteria</taxon>
        <taxon>Bacillati</taxon>
        <taxon>Bacillota</taxon>
        <taxon>Bacilli</taxon>
        <taxon>Bacillales</taxon>
        <taxon>Thermoactinomycetaceae</taxon>
        <taxon>Polycladomyces</taxon>
    </lineage>
</organism>
<reference evidence="6" key="1">
    <citation type="journal article" date="2024" name="Int. J. Syst. Evol. Microbiol.">
        <title>Polycladomyces zharkentensis sp. nov., a novel thermophilic cellulose- and starch-degrading member of the Bacillota from a geothermal aquifer in Kazakhstan.</title>
        <authorList>
            <person name="Mashzhan A."/>
            <person name="Kistaubayeva A."/>
            <person name="Javier-Lopez R."/>
            <person name="Bissenova U."/>
            <person name="Bissenbay A."/>
            <person name="Birkeland N.K."/>
        </authorList>
    </citation>
    <scope>NUCLEOTIDE SEQUENCE</scope>
    <source>
        <strain evidence="6">ZKZ2T</strain>
    </source>
</reference>
<accession>A0ABS2WN33</accession>
<evidence type="ECO:0000256" key="4">
    <source>
        <dbReference type="PROSITE-ProRule" id="PRU00335"/>
    </source>
</evidence>
<dbReference type="Pfam" id="PF17937">
    <property type="entry name" value="TetR_C_28"/>
    <property type="match status" value="1"/>
</dbReference>
<keyword evidence="3" id="KW-0804">Transcription</keyword>
<dbReference type="InterPro" id="IPR009057">
    <property type="entry name" value="Homeodomain-like_sf"/>
</dbReference>
<sequence>MNSNSKRKHILSVASSIVKTHGAEKLTLEAVAKEAGISKGGLLYHFPNKQALINAMVEEATNNFFADIHDRATNAANEAGKWSRAYLETTLADIKEANGISTALIASLFTNPDLLAKLQSEYSTWQKQIENDGIDPVRSTIVRLAVDGLWFSEIFGVGNLNKELREKVIRYLINMTE</sequence>
<dbReference type="Gene3D" id="1.10.357.10">
    <property type="entry name" value="Tetracycline Repressor, domain 2"/>
    <property type="match status" value="1"/>
</dbReference>
<gene>
    <name evidence="6" type="ORF">JQC72_15655</name>
</gene>
<dbReference type="SUPFAM" id="SSF46689">
    <property type="entry name" value="Homeodomain-like"/>
    <property type="match status" value="1"/>
</dbReference>
<feature type="DNA-binding region" description="H-T-H motif" evidence="4">
    <location>
        <begin position="27"/>
        <end position="46"/>
    </location>
</feature>
<keyword evidence="2 4" id="KW-0238">DNA-binding</keyword>
<keyword evidence="1" id="KW-0805">Transcription regulation</keyword>
<dbReference type="InterPro" id="IPR036271">
    <property type="entry name" value="Tet_transcr_reg_TetR-rel_C_sf"/>
</dbReference>
<dbReference type="PANTHER" id="PTHR47506:SF6">
    <property type="entry name" value="HTH-TYPE TRANSCRIPTIONAL REPRESSOR NEMR"/>
    <property type="match status" value="1"/>
</dbReference>
<dbReference type="SUPFAM" id="SSF48498">
    <property type="entry name" value="Tetracyclin repressor-like, C-terminal domain"/>
    <property type="match status" value="1"/>
</dbReference>
<evidence type="ECO:0000256" key="1">
    <source>
        <dbReference type="ARBA" id="ARBA00023015"/>
    </source>
</evidence>
<evidence type="ECO:0000313" key="6">
    <source>
        <dbReference type="EMBL" id="MBN2910929.1"/>
    </source>
</evidence>
<name>A0ABS2WN33_9BACL</name>
<protein>
    <submittedName>
        <fullName evidence="6">TetR family transcriptional regulator</fullName>
    </submittedName>
</protein>
<proteinExistence type="predicted"/>
<dbReference type="PRINTS" id="PR00455">
    <property type="entry name" value="HTHTETR"/>
</dbReference>